<dbReference type="AlphaFoldDB" id="A0A090F494"/>
<dbReference type="InterPro" id="IPR009843">
    <property type="entry name" value="DUF1403"/>
</dbReference>
<evidence type="ECO:0000256" key="1">
    <source>
        <dbReference type="SAM" id="MobiDB-lite"/>
    </source>
</evidence>
<evidence type="ECO:0008006" key="4">
    <source>
        <dbReference type="Google" id="ProtNLM"/>
    </source>
</evidence>
<sequence>MIRLDPATASPAAPSTVPGWAPAAGGALGDADAAFRAGAALGALDTLTRAQPACLGAWRERLALKCAAASMRLAGRAEDEAALRDAWQLCPAGADPGPAGAIFGAWRQLALQPPAVSADRLAKVAEMLGLAWDDDALAELCRHIENLVEGQTPAPFAAAAIAAHVVATRPDAELFAWWLADLVLAQGLRWPRPLPLLMAQAFSPAFRTAAGASRRTKPGEENFERAVCLALVQAAAETCRLAADLSRRAEKLLAGAPKLRAKGAGDAIFLLLNEDAVAGRIRHPRACAQAMRTASCSRCEDGRAPLAVFSRRGHGGSPQSVRRVSDWVRTPRKLMNRCGRSHLQIFRQRQSNCLLRRRSATTRTRDTPTNRAAPSQLRPPAPFR</sequence>
<accession>A0A090F494</accession>
<gene>
    <name evidence="2" type="ORF">MPLDJ20_100049</name>
</gene>
<dbReference type="Pfam" id="PF07183">
    <property type="entry name" value="DUF1403"/>
    <property type="match status" value="1"/>
</dbReference>
<organism evidence="2 3">
    <name type="scientific">Mesorhizobium plurifarium</name>
    <dbReference type="NCBI Taxonomy" id="69974"/>
    <lineage>
        <taxon>Bacteria</taxon>
        <taxon>Pseudomonadati</taxon>
        <taxon>Pseudomonadota</taxon>
        <taxon>Alphaproteobacteria</taxon>
        <taxon>Hyphomicrobiales</taxon>
        <taxon>Phyllobacteriaceae</taxon>
        <taxon>Mesorhizobium</taxon>
    </lineage>
</organism>
<evidence type="ECO:0000313" key="3">
    <source>
        <dbReference type="Proteomes" id="UP000046373"/>
    </source>
</evidence>
<evidence type="ECO:0000313" key="2">
    <source>
        <dbReference type="EMBL" id="CDX14072.1"/>
    </source>
</evidence>
<dbReference type="EMBL" id="CCNB01000002">
    <property type="protein sequence ID" value="CDX14072.1"/>
    <property type="molecule type" value="Genomic_DNA"/>
</dbReference>
<dbReference type="Proteomes" id="UP000046373">
    <property type="component" value="Unassembled WGS sequence"/>
</dbReference>
<name>A0A090F494_MESPL</name>
<proteinExistence type="predicted"/>
<reference evidence="2 3" key="1">
    <citation type="submission" date="2014-08" db="EMBL/GenBank/DDBJ databases">
        <authorList>
            <person name="Moulin Lionel"/>
        </authorList>
    </citation>
    <scope>NUCLEOTIDE SEQUENCE [LARGE SCALE GENOMIC DNA]</scope>
</reference>
<protein>
    <recommendedName>
        <fullName evidence="4">DUF1403 family protein</fullName>
    </recommendedName>
</protein>
<feature type="region of interest" description="Disordered" evidence="1">
    <location>
        <begin position="354"/>
        <end position="384"/>
    </location>
</feature>